<evidence type="ECO:0000313" key="5">
    <source>
        <dbReference type="EMBL" id="TFZ41559.1"/>
    </source>
</evidence>
<keyword evidence="2" id="KW-0732">Signal</keyword>
<dbReference type="Pfam" id="PF13731">
    <property type="entry name" value="WxL"/>
    <property type="match status" value="1"/>
</dbReference>
<feature type="chain" id="PRO_5042520269" evidence="2">
    <location>
        <begin position="23"/>
        <end position="262"/>
    </location>
</feature>
<gene>
    <name evidence="5" type="ORF">E4031_05035</name>
    <name evidence="4" type="ORF">E4Z98_08960</name>
</gene>
<evidence type="ECO:0000256" key="2">
    <source>
        <dbReference type="SAM" id="SignalP"/>
    </source>
</evidence>
<keyword evidence="6" id="KW-1185">Reference proteome</keyword>
<evidence type="ECO:0000259" key="3">
    <source>
        <dbReference type="Pfam" id="PF13731"/>
    </source>
</evidence>
<dbReference type="EMBL" id="CP038865">
    <property type="protein sequence ID" value="QCA29439.1"/>
    <property type="molecule type" value="Genomic_DNA"/>
</dbReference>
<evidence type="ECO:0000256" key="1">
    <source>
        <dbReference type="SAM" id="MobiDB-lite"/>
    </source>
</evidence>
<name>A0AAJ5JQK8_9ENTE</name>
<evidence type="ECO:0000313" key="7">
    <source>
        <dbReference type="Proteomes" id="UP000297725"/>
    </source>
</evidence>
<dbReference type="RefSeq" id="WP_135254352.1">
    <property type="nucleotide sequence ID" value="NZ_CP038865.1"/>
</dbReference>
<reference evidence="4 6" key="2">
    <citation type="journal article" date="2020" name="Int. J. Syst. Evol. Microbiol.">
        <title>Vagococcus xieshaowenii sp. nov., isolated from snow finch (Montifringilla taczanowskii) cloacal content.</title>
        <authorList>
            <person name="Ge Y."/>
            <person name="Yang J."/>
            <person name="Lai X.H."/>
            <person name="Zhang G."/>
            <person name="Jin D."/>
            <person name="Lu S."/>
            <person name="Wang B."/>
            <person name="Huang Y."/>
            <person name="Huang Y."/>
            <person name="Ren Z."/>
            <person name="Zhang X."/>
            <person name="Xu J."/>
        </authorList>
    </citation>
    <scope>NUCLEOTIDE SEQUENCE [LARGE SCALE GENOMIC DNA]</scope>
    <source>
        <strain evidence="4">Personal::cf-49</strain>
        <strain evidence="6">personal::cf-49</strain>
    </source>
</reference>
<dbReference type="InterPro" id="IPR027994">
    <property type="entry name" value="WxL_dom"/>
</dbReference>
<dbReference type="EMBL" id="SRHU01000019">
    <property type="protein sequence ID" value="TFZ41559.1"/>
    <property type="molecule type" value="Genomic_DNA"/>
</dbReference>
<protein>
    <submittedName>
        <fullName evidence="5">WxL domain-containing protein</fullName>
    </submittedName>
</protein>
<accession>A0AAJ5JQK8</accession>
<dbReference type="Proteomes" id="UP000296883">
    <property type="component" value="Chromosome"/>
</dbReference>
<evidence type="ECO:0000313" key="4">
    <source>
        <dbReference type="EMBL" id="QCA29439.1"/>
    </source>
</evidence>
<dbReference type="Proteomes" id="UP000297725">
    <property type="component" value="Unassembled WGS sequence"/>
</dbReference>
<dbReference type="AlphaFoldDB" id="A0AAJ5JQK8"/>
<sequence>MRKGNKLICVVGLLLLPSIVHAANNQDKSSDLGIQMEAGDASVPSIVDPEKPSPEKPIVPLDPDDKPGGITNFPGPLSLDFVSRFYFGNQWISSKDKSYKAAAQRYIDHDGVSRESINFIQITDTRGNNNDSWSVSVQQVEAFHHGTQILTGAEIVLSNLMTHSNSQSLAPVVKSGESVINSAEQTLVTSGPNQGAGTWVIGLGHPENLINKKLDIGEYGDKTTKLSPDIKLIIPGESKKVAQEYTATIDWKLKNVPGNIAQ</sequence>
<organism evidence="5 7">
    <name type="scientific">Vagococcus xieshaowenii</name>
    <dbReference type="NCBI Taxonomy" id="2562451"/>
    <lineage>
        <taxon>Bacteria</taxon>
        <taxon>Bacillati</taxon>
        <taxon>Bacillota</taxon>
        <taxon>Bacilli</taxon>
        <taxon>Lactobacillales</taxon>
        <taxon>Enterococcaceae</taxon>
        <taxon>Vagococcus</taxon>
    </lineage>
</organism>
<reference evidence="5 7" key="1">
    <citation type="submission" date="2019-03" db="EMBL/GenBank/DDBJ databases">
        <title>Vagococcus sp. was isolated fron gut of Carduelis flavirostris.</title>
        <authorList>
            <person name="Ge Y."/>
        </authorList>
    </citation>
    <scope>NUCLEOTIDE SEQUENCE [LARGE SCALE GENOMIC DNA]</scope>
    <source>
        <strain evidence="5 7">CF-210</strain>
    </source>
</reference>
<feature type="region of interest" description="Disordered" evidence="1">
    <location>
        <begin position="43"/>
        <end position="65"/>
    </location>
</feature>
<feature type="domain" description="WxL" evidence="3">
    <location>
        <begin position="24"/>
        <end position="257"/>
    </location>
</feature>
<evidence type="ECO:0000313" key="6">
    <source>
        <dbReference type="Proteomes" id="UP000296883"/>
    </source>
</evidence>
<feature type="signal peptide" evidence="2">
    <location>
        <begin position="1"/>
        <end position="22"/>
    </location>
</feature>
<proteinExistence type="predicted"/>